<reference evidence="1" key="1">
    <citation type="submission" date="2020-07" db="EMBL/GenBank/DDBJ databases">
        <title>Multicomponent nature underlies the extraordinary mechanical properties of spider dragline silk.</title>
        <authorList>
            <person name="Kono N."/>
            <person name="Nakamura H."/>
            <person name="Mori M."/>
            <person name="Yoshida Y."/>
            <person name="Ohtoshi R."/>
            <person name="Malay A.D."/>
            <person name="Moran D.A.P."/>
            <person name="Tomita M."/>
            <person name="Numata K."/>
            <person name="Arakawa K."/>
        </authorList>
    </citation>
    <scope>NUCLEOTIDE SEQUENCE</scope>
</reference>
<sequence>MPLALSNSSNVHRLSSSMSCSMTARAKSVRTLTGLPERCLSLIDTRTCRNFPTPRATVRYGGHYSQGLPLMHCDIPSISPSENGYFDVSEQLNTGYFHLTRHSPID</sequence>
<evidence type="ECO:0000313" key="2">
    <source>
        <dbReference type="Proteomes" id="UP000887116"/>
    </source>
</evidence>
<protein>
    <submittedName>
        <fullName evidence="1">Uncharacterized protein</fullName>
    </submittedName>
</protein>
<dbReference type="EMBL" id="BMAO01035748">
    <property type="protein sequence ID" value="GFR05758.1"/>
    <property type="molecule type" value="Genomic_DNA"/>
</dbReference>
<accession>A0A8X6GK37</accession>
<dbReference type="OrthoDB" id="8381266at2759"/>
<evidence type="ECO:0000313" key="1">
    <source>
        <dbReference type="EMBL" id="GFR05758.1"/>
    </source>
</evidence>
<dbReference type="AlphaFoldDB" id="A0A8X6GK37"/>
<keyword evidence="2" id="KW-1185">Reference proteome</keyword>
<dbReference type="Proteomes" id="UP000887116">
    <property type="component" value="Unassembled WGS sequence"/>
</dbReference>
<comment type="caution">
    <text evidence="1">The sequence shown here is derived from an EMBL/GenBank/DDBJ whole genome shotgun (WGS) entry which is preliminary data.</text>
</comment>
<name>A0A8X6GK37_TRICU</name>
<gene>
    <name evidence="1" type="ORF">TNCT_557631</name>
</gene>
<organism evidence="1 2">
    <name type="scientific">Trichonephila clavata</name>
    <name type="common">Joro spider</name>
    <name type="synonym">Nephila clavata</name>
    <dbReference type="NCBI Taxonomy" id="2740835"/>
    <lineage>
        <taxon>Eukaryota</taxon>
        <taxon>Metazoa</taxon>
        <taxon>Ecdysozoa</taxon>
        <taxon>Arthropoda</taxon>
        <taxon>Chelicerata</taxon>
        <taxon>Arachnida</taxon>
        <taxon>Araneae</taxon>
        <taxon>Araneomorphae</taxon>
        <taxon>Entelegynae</taxon>
        <taxon>Araneoidea</taxon>
        <taxon>Nephilidae</taxon>
        <taxon>Trichonephila</taxon>
    </lineage>
</organism>
<proteinExistence type="predicted"/>